<evidence type="ECO:0000313" key="2">
    <source>
        <dbReference type="EMBL" id="QSZ29701.1"/>
    </source>
</evidence>
<name>A0A8A3P456_9HELO</name>
<gene>
    <name evidence="2" type="ORF">DSL72_004218</name>
</gene>
<protein>
    <submittedName>
        <fullName evidence="2">Uncharacterized protein</fullName>
    </submittedName>
</protein>
<dbReference type="OrthoDB" id="10025998at2759"/>
<accession>A0A8A3P456</accession>
<feature type="region of interest" description="Disordered" evidence="1">
    <location>
        <begin position="1"/>
        <end position="25"/>
    </location>
</feature>
<evidence type="ECO:0000256" key="1">
    <source>
        <dbReference type="SAM" id="MobiDB-lite"/>
    </source>
</evidence>
<feature type="compositionally biased region" description="Basic and acidic residues" evidence="1">
    <location>
        <begin position="14"/>
        <end position="25"/>
    </location>
</feature>
<keyword evidence="3" id="KW-1185">Reference proteome</keyword>
<reference evidence="2" key="1">
    <citation type="submission" date="2020-10" db="EMBL/GenBank/DDBJ databases">
        <title>Genome Sequence of Monilinia vaccinii-corymbosi Sheds Light on Mummy Berry Disease Infection of Blueberry and Mating Type.</title>
        <authorList>
            <person name="Yow A.G."/>
            <person name="Zhang Y."/>
            <person name="Bansal K."/>
            <person name="Eacker S.M."/>
            <person name="Sullivan S."/>
            <person name="Liachko I."/>
            <person name="Cubeta M.A."/>
            <person name="Rollins J.A."/>
            <person name="Ashrafi H."/>
        </authorList>
    </citation>
    <scope>NUCLEOTIDE SEQUENCE</scope>
    <source>
        <strain evidence="2">RL-1</strain>
    </source>
</reference>
<organism evidence="2 3">
    <name type="scientific">Monilinia vaccinii-corymbosi</name>
    <dbReference type="NCBI Taxonomy" id="61207"/>
    <lineage>
        <taxon>Eukaryota</taxon>
        <taxon>Fungi</taxon>
        <taxon>Dikarya</taxon>
        <taxon>Ascomycota</taxon>
        <taxon>Pezizomycotina</taxon>
        <taxon>Leotiomycetes</taxon>
        <taxon>Helotiales</taxon>
        <taxon>Sclerotiniaceae</taxon>
        <taxon>Monilinia</taxon>
    </lineage>
</organism>
<dbReference type="EMBL" id="CP063405">
    <property type="protein sequence ID" value="QSZ29701.1"/>
    <property type="molecule type" value="Genomic_DNA"/>
</dbReference>
<sequence length="287" mass="32583">MAEAKSQRGANSLGKEHDVPGKDTSHTLSLTKLKCERRTLSLGKDSVLIHFFSTFNDSGGKSRRGIHSPGKERLLAYLAVLLETQLYGGVNEDHEDPGVKYTRRGWRCEKAVANGDTKNAHSLQFAGRRRIGDSYTWSIALDTNAITAGQPANYIVQMDILKSCILLEECTTPAKYYDPFAFWDSVQPKLESLTHSQLLKYHWPEPRRMRCRGKGYCNPRYADLASEMAGQEPEGWTFYDGQISTCRRETGERDQAELEHHIMNELKTLIFEQEKVERGSAKSEYLE</sequence>
<dbReference type="AlphaFoldDB" id="A0A8A3P456"/>
<proteinExistence type="predicted"/>
<dbReference type="Proteomes" id="UP000672032">
    <property type="component" value="Chromosome 1"/>
</dbReference>
<evidence type="ECO:0000313" key="3">
    <source>
        <dbReference type="Proteomes" id="UP000672032"/>
    </source>
</evidence>